<reference evidence="2" key="1">
    <citation type="journal article" date="2023" name="Int. J. Mol. Sci.">
        <title>Metagenomics Revealed a New Genus 'Candidatus Thiocaldithrix dubininis' gen. nov., sp. nov. and a New Species 'Candidatus Thiothrix putei' sp. nov. in the Family Thiotrichaceae, Some Members of Which Have Traits of Both Na+- and H+-Motive Energetics.</title>
        <authorList>
            <person name="Ravin N.V."/>
            <person name="Muntyan M.S."/>
            <person name="Smolyakov D.D."/>
            <person name="Rudenko T.S."/>
            <person name="Beletsky A.V."/>
            <person name="Mardanov A.V."/>
            <person name="Grabovich M.Y."/>
        </authorList>
    </citation>
    <scope>NUCLEOTIDE SEQUENCE</scope>
    <source>
        <strain evidence="2">GKL-01</strain>
    </source>
</reference>
<feature type="compositionally biased region" description="Low complexity" evidence="1">
    <location>
        <begin position="275"/>
        <end position="318"/>
    </location>
</feature>
<proteinExistence type="predicted"/>
<reference evidence="2" key="2">
    <citation type="submission" date="2023-04" db="EMBL/GenBank/DDBJ databases">
        <authorList>
            <person name="Beletskiy A.V."/>
            <person name="Mardanov A.V."/>
            <person name="Ravin N.V."/>
        </authorList>
    </citation>
    <scope>NUCLEOTIDE SEQUENCE</scope>
    <source>
        <strain evidence="2">GKL-01</strain>
    </source>
</reference>
<dbReference type="KEGG" id="tdu:QJT80_00445"/>
<sequence length="603" mass="64191">MKRVRNSLIPEVHEDLFVANGSQRLAADAAFRCALTLEKRQFYAEAVRAYEHLVRVFKNDPDIFVQTQVAKALLNRAVIVGERVSPLAEKKVQDTLITHFVSKYGAKIPVGVDLQVAGAYINRGMLLENTKPESAKADYATAYALLETYLKTNSLPQGKLDNLDEHLTRISGLLTPAPTASELATTTPSADTNPTVEAATQINTDSHTPIEAATTDTVVEANLSSDNLTTTISEPEVAVVEPVLEVEAQPEPEVVTVEPAVAEVDAQPEPEVTSAEPAAEVEAQPEPEVTSAEPAAEVEAQPEPEVVSAEPAAEVEVQTESEVTIVEPATEAKPKSEVAASEPVTEAEAQPQPQPESEIATVEPSTEAETKPEPEAITAESTDEVDAKAETQPTTEVTTQPEPEAAEVAIKPELTTTEVTLATQPNGNATNPIDTVLDGAQTSMLLPSEAVTEAIAPAGIAVETAIAQPLTSIPIQTTLGLAPELVASNDAQVAISLLETSPSVETQPIVSASEFIMIDIQPKDELTSRIFQALVHKRAILLTKAARPEVIAVDNALQANFADQLTPVQLADMWLFEASTYETQGDLDAALKVYDKIIGLQAA</sequence>
<evidence type="ECO:0000256" key="1">
    <source>
        <dbReference type="SAM" id="MobiDB-lite"/>
    </source>
</evidence>
<evidence type="ECO:0008006" key="3">
    <source>
        <dbReference type="Google" id="ProtNLM"/>
    </source>
</evidence>
<feature type="region of interest" description="Disordered" evidence="1">
    <location>
        <begin position="265"/>
        <end position="407"/>
    </location>
</feature>
<dbReference type="Proteomes" id="UP001300672">
    <property type="component" value="Chromosome"/>
</dbReference>
<dbReference type="InterPro" id="IPR011990">
    <property type="entry name" value="TPR-like_helical_dom_sf"/>
</dbReference>
<gene>
    <name evidence="2" type="ORF">QJT80_00445</name>
</gene>
<evidence type="ECO:0000313" key="2">
    <source>
        <dbReference type="EMBL" id="WGZ90954.1"/>
    </source>
</evidence>
<organism evidence="2">
    <name type="scientific">Candidatus Thiocaldithrix dubininis</name>
    <dbReference type="NCBI Taxonomy" id="3080823"/>
    <lineage>
        <taxon>Bacteria</taxon>
        <taxon>Pseudomonadati</taxon>
        <taxon>Pseudomonadota</taxon>
        <taxon>Gammaproteobacteria</taxon>
        <taxon>Thiotrichales</taxon>
        <taxon>Thiotrichaceae</taxon>
        <taxon>Candidatus Thiocaldithrix</taxon>
    </lineage>
</organism>
<name>A0AA95H8R3_9GAMM</name>
<dbReference type="EMBL" id="CP124755">
    <property type="protein sequence ID" value="WGZ90954.1"/>
    <property type="molecule type" value="Genomic_DNA"/>
</dbReference>
<feature type="compositionally biased region" description="Low complexity" evidence="1">
    <location>
        <begin position="390"/>
        <end position="407"/>
    </location>
</feature>
<accession>A0AA95H8R3</accession>
<dbReference type="SUPFAM" id="SSF48452">
    <property type="entry name" value="TPR-like"/>
    <property type="match status" value="1"/>
</dbReference>
<protein>
    <recommendedName>
        <fullName evidence="3">Tetratricopeptide repeat protein</fullName>
    </recommendedName>
</protein>
<dbReference type="AlphaFoldDB" id="A0AA95H8R3"/>